<evidence type="ECO:0000256" key="2">
    <source>
        <dbReference type="SAM" id="MobiDB-lite"/>
    </source>
</evidence>
<dbReference type="EMBL" id="JBHRWW010000006">
    <property type="protein sequence ID" value="MFC3688751.1"/>
    <property type="molecule type" value="Genomic_DNA"/>
</dbReference>
<keyword evidence="5" id="KW-1185">Reference proteome</keyword>
<keyword evidence="1" id="KW-0808">Transferase</keyword>
<organism evidence="4 5">
    <name type="scientific">Aquipuribacter hungaricus</name>
    <dbReference type="NCBI Taxonomy" id="545624"/>
    <lineage>
        <taxon>Bacteria</taxon>
        <taxon>Bacillati</taxon>
        <taxon>Actinomycetota</taxon>
        <taxon>Actinomycetes</taxon>
        <taxon>Micrococcales</taxon>
        <taxon>Intrasporangiaceae</taxon>
        <taxon>Aquipuribacter</taxon>
    </lineage>
</organism>
<feature type="region of interest" description="Disordered" evidence="2">
    <location>
        <begin position="73"/>
        <end position="96"/>
    </location>
</feature>
<dbReference type="Proteomes" id="UP001595685">
    <property type="component" value="Unassembled WGS sequence"/>
</dbReference>
<dbReference type="SUPFAM" id="SSF55874">
    <property type="entry name" value="ATPase domain of HSP90 chaperone/DNA topoisomerase II/histidine kinase"/>
    <property type="match status" value="1"/>
</dbReference>
<proteinExistence type="predicted"/>
<dbReference type="Gene3D" id="3.30.565.10">
    <property type="entry name" value="Histidine kinase-like ATPase, C-terminal domain"/>
    <property type="match status" value="1"/>
</dbReference>
<gene>
    <name evidence="4" type="ORF">ACFOLH_10400</name>
</gene>
<dbReference type="RefSeq" id="WP_340292380.1">
    <property type="nucleotide sequence ID" value="NZ_JBBEOI010000070.1"/>
</dbReference>
<evidence type="ECO:0000256" key="1">
    <source>
        <dbReference type="ARBA" id="ARBA00022527"/>
    </source>
</evidence>
<dbReference type="InterPro" id="IPR050267">
    <property type="entry name" value="Anti-sigma-factor_SerPK"/>
</dbReference>
<dbReference type="PANTHER" id="PTHR35526:SF3">
    <property type="entry name" value="ANTI-SIGMA-F FACTOR RSBW"/>
    <property type="match status" value="1"/>
</dbReference>
<feature type="domain" description="Histidine kinase/HSP90-like ATPase" evidence="3">
    <location>
        <begin position="17"/>
        <end position="121"/>
    </location>
</feature>
<reference evidence="5" key="1">
    <citation type="journal article" date="2019" name="Int. J. Syst. Evol. Microbiol.">
        <title>The Global Catalogue of Microorganisms (GCM) 10K type strain sequencing project: providing services to taxonomists for standard genome sequencing and annotation.</title>
        <authorList>
            <consortium name="The Broad Institute Genomics Platform"/>
            <consortium name="The Broad Institute Genome Sequencing Center for Infectious Disease"/>
            <person name="Wu L."/>
            <person name="Ma J."/>
        </authorList>
    </citation>
    <scope>NUCLEOTIDE SEQUENCE [LARGE SCALE GENOMIC DNA]</scope>
    <source>
        <strain evidence="5">NCAIM B.02333</strain>
    </source>
</reference>
<dbReference type="PANTHER" id="PTHR35526">
    <property type="entry name" value="ANTI-SIGMA-F FACTOR RSBW-RELATED"/>
    <property type="match status" value="1"/>
</dbReference>
<keyword evidence="4" id="KW-0547">Nucleotide-binding</keyword>
<dbReference type="InterPro" id="IPR003594">
    <property type="entry name" value="HATPase_dom"/>
</dbReference>
<evidence type="ECO:0000313" key="5">
    <source>
        <dbReference type="Proteomes" id="UP001595685"/>
    </source>
</evidence>
<keyword evidence="1" id="KW-0418">Kinase</keyword>
<evidence type="ECO:0000313" key="4">
    <source>
        <dbReference type="EMBL" id="MFC3688751.1"/>
    </source>
</evidence>
<protein>
    <submittedName>
        <fullName evidence="4">ATP-binding protein</fullName>
    </submittedName>
</protein>
<keyword evidence="4" id="KW-0067">ATP-binding</keyword>
<dbReference type="Pfam" id="PF13581">
    <property type="entry name" value="HATPase_c_2"/>
    <property type="match status" value="1"/>
</dbReference>
<comment type="caution">
    <text evidence="4">The sequence shown here is derived from an EMBL/GenBank/DDBJ whole genome shotgun (WGS) entry which is preliminary data.</text>
</comment>
<keyword evidence="1" id="KW-0723">Serine/threonine-protein kinase</keyword>
<evidence type="ECO:0000259" key="3">
    <source>
        <dbReference type="Pfam" id="PF13581"/>
    </source>
</evidence>
<sequence>MDAGAEIRLPCEASAPRAARRWLRQQLVVDPASSVGDLAELLLTEVVTNVVVHARTASTVRLVEEGDVLCVEVEDGSSSPPRRPRPSGDEDESGRGVELLDALAQRWGWRRRPAGKVVWFCVVEPAA</sequence>
<accession>A0ABV7WFX6</accession>
<dbReference type="GO" id="GO:0005524">
    <property type="term" value="F:ATP binding"/>
    <property type="evidence" value="ECO:0007669"/>
    <property type="project" value="UniProtKB-KW"/>
</dbReference>
<dbReference type="InterPro" id="IPR036890">
    <property type="entry name" value="HATPase_C_sf"/>
</dbReference>
<name>A0ABV7WFX6_9MICO</name>
<dbReference type="CDD" id="cd16936">
    <property type="entry name" value="HATPase_RsbW-like"/>
    <property type="match status" value="1"/>
</dbReference>